<gene>
    <name evidence="2" type="ORF">NA56DRAFT_658879</name>
</gene>
<dbReference type="PANTHER" id="PTHR37535:SF3">
    <property type="entry name" value="FLUG DOMAIN-CONTAINING PROTEIN"/>
    <property type="match status" value="1"/>
</dbReference>
<dbReference type="EMBL" id="KZ613481">
    <property type="protein sequence ID" value="PMD21293.1"/>
    <property type="molecule type" value="Genomic_DNA"/>
</dbReference>
<dbReference type="PANTHER" id="PTHR37535">
    <property type="entry name" value="FLUG DOMAIN PROTEIN"/>
    <property type="match status" value="1"/>
</dbReference>
<keyword evidence="1" id="KW-0472">Membrane</keyword>
<accession>A0A2J6Q4X1</accession>
<keyword evidence="3" id="KW-1185">Reference proteome</keyword>
<reference evidence="2 3" key="1">
    <citation type="submission" date="2016-05" db="EMBL/GenBank/DDBJ databases">
        <title>A degradative enzymes factory behind the ericoid mycorrhizal symbiosis.</title>
        <authorList>
            <consortium name="DOE Joint Genome Institute"/>
            <person name="Martino E."/>
            <person name="Morin E."/>
            <person name="Grelet G."/>
            <person name="Kuo A."/>
            <person name="Kohler A."/>
            <person name="Daghino S."/>
            <person name="Barry K."/>
            <person name="Choi C."/>
            <person name="Cichocki N."/>
            <person name="Clum A."/>
            <person name="Copeland A."/>
            <person name="Hainaut M."/>
            <person name="Haridas S."/>
            <person name="Labutti K."/>
            <person name="Lindquist E."/>
            <person name="Lipzen A."/>
            <person name="Khouja H.-R."/>
            <person name="Murat C."/>
            <person name="Ohm R."/>
            <person name="Olson A."/>
            <person name="Spatafora J."/>
            <person name="Veneault-Fourrey C."/>
            <person name="Henrissat B."/>
            <person name="Grigoriev I."/>
            <person name="Martin F."/>
            <person name="Perotto S."/>
        </authorList>
    </citation>
    <scope>NUCLEOTIDE SEQUENCE [LARGE SCALE GENOMIC DNA]</scope>
    <source>
        <strain evidence="2 3">UAMH 7357</strain>
    </source>
</reference>
<dbReference type="Proteomes" id="UP000235672">
    <property type="component" value="Unassembled WGS sequence"/>
</dbReference>
<dbReference type="OrthoDB" id="3522412at2759"/>
<feature type="transmembrane region" description="Helical" evidence="1">
    <location>
        <begin position="134"/>
        <end position="155"/>
    </location>
</feature>
<organism evidence="2 3">
    <name type="scientific">Hyaloscypha hepaticicola</name>
    <dbReference type="NCBI Taxonomy" id="2082293"/>
    <lineage>
        <taxon>Eukaryota</taxon>
        <taxon>Fungi</taxon>
        <taxon>Dikarya</taxon>
        <taxon>Ascomycota</taxon>
        <taxon>Pezizomycotina</taxon>
        <taxon>Leotiomycetes</taxon>
        <taxon>Helotiales</taxon>
        <taxon>Hyaloscyphaceae</taxon>
        <taxon>Hyaloscypha</taxon>
    </lineage>
</organism>
<protein>
    <submittedName>
        <fullName evidence="2">Uncharacterized protein</fullName>
    </submittedName>
</protein>
<evidence type="ECO:0000313" key="3">
    <source>
        <dbReference type="Proteomes" id="UP000235672"/>
    </source>
</evidence>
<sequence>MEDMKYITEAVARSTRDRLDKRVIVKSVRGKMRKLLLIWLRKTNLPIPQDIHDLIAPVNAPIGQTTPRVIIPLLIEEKEIYKAKYKDLVCIIIWKDEEPEIKIGFKRDFAKGMQNTLKKPKYPLYERLKFTPPLFANSLLFLLAIIISAGGFKYYCTIEDILIARPQLKRKFLIIDWADSIVDIPVFPEIFADRLTE</sequence>
<name>A0A2J6Q4X1_9HELO</name>
<evidence type="ECO:0000256" key="1">
    <source>
        <dbReference type="SAM" id="Phobius"/>
    </source>
</evidence>
<evidence type="ECO:0000313" key="2">
    <source>
        <dbReference type="EMBL" id="PMD21293.1"/>
    </source>
</evidence>
<dbReference type="AlphaFoldDB" id="A0A2J6Q4X1"/>
<keyword evidence="1" id="KW-1133">Transmembrane helix</keyword>
<proteinExistence type="predicted"/>
<keyword evidence="1" id="KW-0812">Transmembrane</keyword>
<dbReference type="STRING" id="1745343.A0A2J6Q4X1"/>